<dbReference type="InterPro" id="IPR015422">
    <property type="entry name" value="PyrdxlP-dep_Trfase_small"/>
</dbReference>
<organism evidence="5 6">
    <name type="scientific">Scytalidium lignicola</name>
    <name type="common">Hyphomycete</name>
    <dbReference type="NCBI Taxonomy" id="5539"/>
    <lineage>
        <taxon>Eukaryota</taxon>
        <taxon>Fungi</taxon>
        <taxon>Dikarya</taxon>
        <taxon>Ascomycota</taxon>
        <taxon>Pezizomycotina</taxon>
        <taxon>Leotiomycetes</taxon>
        <taxon>Leotiomycetes incertae sedis</taxon>
        <taxon>Scytalidium</taxon>
    </lineage>
</organism>
<name>A0A3E2H187_SCYLI</name>
<evidence type="ECO:0000256" key="1">
    <source>
        <dbReference type="ARBA" id="ARBA00008954"/>
    </source>
</evidence>
<evidence type="ECO:0000256" key="2">
    <source>
        <dbReference type="ARBA" id="ARBA00022898"/>
    </source>
</evidence>
<reference evidence="5 6" key="1">
    <citation type="submission" date="2018-05" db="EMBL/GenBank/DDBJ databases">
        <title>Draft genome sequence of Scytalidium lignicola DSM 105466, a ubiquitous saprotrophic fungus.</title>
        <authorList>
            <person name="Buettner E."/>
            <person name="Gebauer A.M."/>
            <person name="Hofrichter M."/>
            <person name="Liers C."/>
            <person name="Kellner H."/>
        </authorList>
    </citation>
    <scope>NUCLEOTIDE SEQUENCE [LARGE SCALE GENOMIC DNA]</scope>
    <source>
        <strain evidence="5 6">DSM 105466</strain>
    </source>
</reference>
<gene>
    <name evidence="5" type="ORF">B7463_g9333</name>
</gene>
<dbReference type="NCBIfam" id="NF005685">
    <property type="entry name" value="PRK07483.1"/>
    <property type="match status" value="1"/>
</dbReference>
<dbReference type="InterPro" id="IPR005814">
    <property type="entry name" value="Aminotrans_3"/>
</dbReference>
<dbReference type="PANTHER" id="PTHR43094">
    <property type="entry name" value="AMINOTRANSFERASE"/>
    <property type="match status" value="1"/>
</dbReference>
<accession>A0A3E2H187</accession>
<dbReference type="Gene3D" id="3.90.1150.10">
    <property type="entry name" value="Aspartate Aminotransferase, domain 1"/>
    <property type="match status" value="1"/>
</dbReference>
<dbReference type="EMBL" id="NCSJ02000228">
    <property type="protein sequence ID" value="RFU27012.1"/>
    <property type="molecule type" value="Genomic_DNA"/>
</dbReference>
<proteinExistence type="inferred from homology"/>
<comment type="caution">
    <text evidence="5">The sequence shown here is derived from an EMBL/GenBank/DDBJ whole genome shotgun (WGS) entry which is preliminary data.</text>
</comment>
<dbReference type="OrthoDB" id="5419315at2759"/>
<dbReference type="GO" id="GO:0008483">
    <property type="term" value="F:transaminase activity"/>
    <property type="evidence" value="ECO:0007669"/>
    <property type="project" value="InterPro"/>
</dbReference>
<dbReference type="GO" id="GO:0030170">
    <property type="term" value="F:pyridoxal phosphate binding"/>
    <property type="evidence" value="ECO:0007669"/>
    <property type="project" value="InterPro"/>
</dbReference>
<dbReference type="Proteomes" id="UP000258309">
    <property type="component" value="Unassembled WGS sequence"/>
</dbReference>
<dbReference type="PANTHER" id="PTHR43094:SF1">
    <property type="entry name" value="AMINOTRANSFERASE CLASS-III"/>
    <property type="match status" value="1"/>
</dbReference>
<evidence type="ECO:0000256" key="4">
    <source>
        <dbReference type="SAM" id="MobiDB-lite"/>
    </source>
</evidence>
<evidence type="ECO:0000313" key="6">
    <source>
        <dbReference type="Proteomes" id="UP000258309"/>
    </source>
</evidence>
<dbReference type="InterPro" id="IPR015421">
    <property type="entry name" value="PyrdxlP-dep_Trfase_major"/>
</dbReference>
<dbReference type="CDD" id="cd00610">
    <property type="entry name" value="OAT_like"/>
    <property type="match status" value="1"/>
</dbReference>
<dbReference type="Pfam" id="PF00202">
    <property type="entry name" value="Aminotran_3"/>
    <property type="match status" value="1"/>
</dbReference>
<dbReference type="AlphaFoldDB" id="A0A3E2H187"/>
<feature type="non-terminal residue" evidence="5">
    <location>
        <position position="1"/>
    </location>
</feature>
<dbReference type="STRING" id="5539.A0A3E2H187"/>
<dbReference type="InterPro" id="IPR015424">
    <property type="entry name" value="PyrdxlP-dep_Trfase"/>
</dbReference>
<keyword evidence="6" id="KW-1185">Reference proteome</keyword>
<evidence type="ECO:0000256" key="3">
    <source>
        <dbReference type="RuleBase" id="RU003560"/>
    </source>
</evidence>
<dbReference type="OMA" id="MAGTRQF"/>
<sequence>MAPSAIGTARAQEPSTVKVKSHGHKLSNGNAAKINSSAQTNGVNKASYLLDRDLHQEFPVVISGNGSYLTLKDGRTVFDATGGAAVSCLGHGNCRVINAITAHLSSGTPYLASTFFSHEVVEELCKEMINGTGGEMSKIYLTGSGSEAMEATLKLSRQYFYETDKNTKRINFIAREGSYHGNTIGALGMSGHVARRKPYLPFLMDNVHHVSSCNPYRQRELGESDESFVARKAAELEAKFQELGPETVIAFVCEPVVGAALGCVAAVPGYLKAMKEVCHRHGALFILDEVMCGMGRTGTLHAWQAENVVPDLQTVGKGLGGGYQPIAAVLIGEKIVRALSDGTGQFVHGQTYQGMPVQAAASLEVQRILREENLVENVRIQGAYLEKLLHSHLRRHPNVGDIRGKGLFWGIEFVKDKETKTPFDPKLAVASRVQKLAFSEPYNMTLYPGTGCADGTAGDHVILAPAYIVTKQEIEHIAQVTAEVIRTVFKSL</sequence>
<feature type="non-terminal residue" evidence="5">
    <location>
        <position position="492"/>
    </location>
</feature>
<dbReference type="GO" id="GO:0005829">
    <property type="term" value="C:cytosol"/>
    <property type="evidence" value="ECO:0007669"/>
    <property type="project" value="TreeGrafter"/>
</dbReference>
<dbReference type="SUPFAM" id="SSF53383">
    <property type="entry name" value="PLP-dependent transferases"/>
    <property type="match status" value="1"/>
</dbReference>
<comment type="similarity">
    <text evidence="1 3">Belongs to the class-III pyridoxal-phosphate-dependent aminotransferase family.</text>
</comment>
<protein>
    <submittedName>
        <fullName evidence="5">Uncharacterized protein</fullName>
    </submittedName>
</protein>
<evidence type="ECO:0000313" key="5">
    <source>
        <dbReference type="EMBL" id="RFU27012.1"/>
    </source>
</evidence>
<keyword evidence="2 3" id="KW-0663">Pyridoxal phosphate</keyword>
<feature type="region of interest" description="Disordered" evidence="4">
    <location>
        <begin position="1"/>
        <end position="32"/>
    </location>
</feature>
<dbReference type="Gene3D" id="3.40.640.10">
    <property type="entry name" value="Type I PLP-dependent aspartate aminotransferase-like (Major domain)"/>
    <property type="match status" value="1"/>
</dbReference>